<dbReference type="Proteomes" id="UP000799118">
    <property type="component" value="Unassembled WGS sequence"/>
</dbReference>
<feature type="domain" description="HD" evidence="1">
    <location>
        <begin position="42"/>
        <end position="138"/>
    </location>
</feature>
<dbReference type="InterPro" id="IPR003607">
    <property type="entry name" value="HD/PDEase_dom"/>
</dbReference>
<dbReference type="Gene3D" id="1.10.3210.10">
    <property type="entry name" value="Hypothetical protein af1432"/>
    <property type="match status" value="1"/>
</dbReference>
<sequence>MASTTVPVNDYNSEIQDRIDILFDILTQHGQGDYIGEPIPQIEHCLQAANCAREAGASDATVLAALLHDCGQILPQTILDAQIRKSGYSSEKDDIKVGQDMLLPSGESVGRHGHDLIGGTYLASLGFPPQVCELVRDHVVAKRYLTAVEESYYEGLSEASKQSLAMQGGPFSPSEVEQFKKDPLFQEKIQMRKFDDAAKVVGAQVPSLDSYKALAQRLLCA</sequence>
<dbReference type="AlphaFoldDB" id="A0A6A4GFX8"/>
<dbReference type="OrthoDB" id="445007at2759"/>
<dbReference type="EMBL" id="ML770133">
    <property type="protein sequence ID" value="KAE9384499.1"/>
    <property type="molecule type" value="Genomic_DNA"/>
</dbReference>
<dbReference type="PANTHER" id="PTHR40202:SF1">
    <property type="entry name" value="HD DOMAIN-CONTAINING PROTEIN"/>
    <property type="match status" value="1"/>
</dbReference>
<evidence type="ECO:0000313" key="3">
    <source>
        <dbReference type="Proteomes" id="UP000799118"/>
    </source>
</evidence>
<evidence type="ECO:0000313" key="2">
    <source>
        <dbReference type="EMBL" id="KAE9384499.1"/>
    </source>
</evidence>
<dbReference type="SUPFAM" id="SSF109604">
    <property type="entry name" value="HD-domain/PDEase-like"/>
    <property type="match status" value="1"/>
</dbReference>
<protein>
    <recommendedName>
        <fullName evidence="1">HD domain-containing protein</fullName>
    </recommendedName>
</protein>
<reference evidence="2" key="1">
    <citation type="journal article" date="2019" name="Environ. Microbiol.">
        <title>Fungal ecological strategies reflected in gene transcription - a case study of two litter decomposers.</title>
        <authorList>
            <person name="Barbi F."/>
            <person name="Kohler A."/>
            <person name="Barry K."/>
            <person name="Baskaran P."/>
            <person name="Daum C."/>
            <person name="Fauchery L."/>
            <person name="Ihrmark K."/>
            <person name="Kuo A."/>
            <person name="LaButti K."/>
            <person name="Lipzen A."/>
            <person name="Morin E."/>
            <person name="Grigoriev I.V."/>
            <person name="Henrissat B."/>
            <person name="Lindahl B."/>
            <person name="Martin F."/>
        </authorList>
    </citation>
    <scope>NUCLEOTIDE SEQUENCE</scope>
    <source>
        <strain evidence="2">JB14</strain>
    </source>
</reference>
<dbReference type="InterPro" id="IPR052567">
    <property type="entry name" value="OP_Dioxygenase"/>
</dbReference>
<dbReference type="PANTHER" id="PTHR40202">
    <property type="match status" value="1"/>
</dbReference>
<gene>
    <name evidence="2" type="ORF">BT96DRAFT_1008012</name>
</gene>
<name>A0A6A4GFX8_9AGAR</name>
<organism evidence="2 3">
    <name type="scientific">Gymnopus androsaceus JB14</name>
    <dbReference type="NCBI Taxonomy" id="1447944"/>
    <lineage>
        <taxon>Eukaryota</taxon>
        <taxon>Fungi</taxon>
        <taxon>Dikarya</taxon>
        <taxon>Basidiomycota</taxon>
        <taxon>Agaricomycotina</taxon>
        <taxon>Agaricomycetes</taxon>
        <taxon>Agaricomycetidae</taxon>
        <taxon>Agaricales</taxon>
        <taxon>Marasmiineae</taxon>
        <taxon>Omphalotaceae</taxon>
        <taxon>Gymnopus</taxon>
    </lineage>
</organism>
<dbReference type="InterPro" id="IPR006674">
    <property type="entry name" value="HD_domain"/>
</dbReference>
<dbReference type="Pfam" id="PF01966">
    <property type="entry name" value="HD"/>
    <property type="match status" value="1"/>
</dbReference>
<evidence type="ECO:0000259" key="1">
    <source>
        <dbReference type="Pfam" id="PF01966"/>
    </source>
</evidence>
<keyword evidence="3" id="KW-1185">Reference proteome</keyword>
<accession>A0A6A4GFX8</accession>
<proteinExistence type="predicted"/>
<dbReference type="CDD" id="cd00077">
    <property type="entry name" value="HDc"/>
    <property type="match status" value="1"/>
</dbReference>